<sequence>MEEKEIASPCVRNCCLDQQDMCVGCFRVLDEIVGWGAASKERKEQILLCCAARRRSANVGQVS</sequence>
<organism evidence="1 2">
    <name type="scientific">Paraglaciecola mesophila</name>
    <dbReference type="NCBI Taxonomy" id="197222"/>
    <lineage>
        <taxon>Bacteria</taxon>
        <taxon>Pseudomonadati</taxon>
        <taxon>Pseudomonadota</taxon>
        <taxon>Gammaproteobacteria</taxon>
        <taxon>Alteromonadales</taxon>
        <taxon>Alteromonadaceae</taxon>
        <taxon>Paraglaciecola</taxon>
    </lineage>
</organism>
<evidence type="ECO:0000313" key="1">
    <source>
        <dbReference type="EMBL" id="MEM5499879.1"/>
    </source>
</evidence>
<accession>A0ABU9T161</accession>
<dbReference type="Proteomes" id="UP001461163">
    <property type="component" value="Unassembled WGS sequence"/>
</dbReference>
<keyword evidence="2" id="KW-1185">Reference proteome</keyword>
<comment type="caution">
    <text evidence="1">The sequence shown here is derived from an EMBL/GenBank/DDBJ whole genome shotgun (WGS) entry which is preliminary data.</text>
</comment>
<dbReference type="PANTHER" id="PTHR35175:SF2">
    <property type="entry name" value="DUF1289 DOMAIN-CONTAINING PROTEIN"/>
    <property type="match status" value="1"/>
</dbReference>
<gene>
    <name evidence="1" type="ORF">WNY77_20925</name>
</gene>
<evidence type="ECO:0000313" key="2">
    <source>
        <dbReference type="Proteomes" id="UP001461163"/>
    </source>
</evidence>
<proteinExistence type="predicted"/>
<protein>
    <submittedName>
        <fullName evidence="1">DUF1289 domain-containing protein</fullName>
    </submittedName>
</protein>
<dbReference type="EMBL" id="JBBMQS010000022">
    <property type="protein sequence ID" value="MEM5499879.1"/>
    <property type="molecule type" value="Genomic_DNA"/>
</dbReference>
<dbReference type="Pfam" id="PF06945">
    <property type="entry name" value="DUF1289"/>
    <property type="match status" value="1"/>
</dbReference>
<dbReference type="PANTHER" id="PTHR35175">
    <property type="entry name" value="DUF1289 DOMAIN-CONTAINING PROTEIN"/>
    <property type="match status" value="1"/>
</dbReference>
<dbReference type="InterPro" id="IPR010710">
    <property type="entry name" value="DUF1289"/>
</dbReference>
<dbReference type="RefSeq" id="WP_083879620.1">
    <property type="nucleotide sequence ID" value="NZ_JBBMQS010000022.1"/>
</dbReference>
<reference evidence="1 2" key="1">
    <citation type="submission" date="2024-03" db="EMBL/GenBank/DDBJ databases">
        <title>Community enrichment and isolation of bacterial strains for fucoidan degradation.</title>
        <authorList>
            <person name="Sichert A."/>
        </authorList>
    </citation>
    <scope>NUCLEOTIDE SEQUENCE [LARGE SCALE GENOMIC DNA]</scope>
    <source>
        <strain evidence="1 2">AS12</strain>
    </source>
</reference>
<name>A0ABU9T161_9ALTE</name>